<dbReference type="GO" id="GO:0016740">
    <property type="term" value="F:transferase activity"/>
    <property type="evidence" value="ECO:0007669"/>
    <property type="project" value="UniProtKB-KW"/>
</dbReference>
<keyword evidence="13" id="KW-0808">Transferase</keyword>
<evidence type="ECO:0000256" key="3">
    <source>
        <dbReference type="ARBA" id="ARBA00022692"/>
    </source>
</evidence>
<evidence type="ECO:0000313" key="14">
    <source>
        <dbReference type="Proteomes" id="UP000224740"/>
    </source>
</evidence>
<keyword evidence="4 9" id="KW-1133">Transmembrane helix</keyword>
<feature type="transmembrane region" description="Helical" evidence="9">
    <location>
        <begin position="171"/>
        <end position="189"/>
    </location>
</feature>
<evidence type="ECO:0000256" key="8">
    <source>
        <dbReference type="PIRSR" id="PIRSR005091-3"/>
    </source>
</evidence>
<organism evidence="13 15">
    <name type="scientific">Malaciobacter marinus</name>
    <dbReference type="NCBI Taxonomy" id="505249"/>
    <lineage>
        <taxon>Bacteria</taxon>
        <taxon>Pseudomonadati</taxon>
        <taxon>Campylobacterota</taxon>
        <taxon>Epsilonproteobacteria</taxon>
        <taxon>Campylobacterales</taxon>
        <taxon>Arcobacteraceae</taxon>
        <taxon>Malaciobacter</taxon>
    </lineage>
</organism>
<feature type="binding site" evidence="8">
    <location>
        <position position="500"/>
    </location>
    <ligand>
        <name>Mn(2+)</name>
        <dbReference type="ChEBI" id="CHEBI:29035"/>
    </ligand>
</feature>
<dbReference type="GO" id="GO:0046872">
    <property type="term" value="F:metal ion binding"/>
    <property type="evidence" value="ECO:0007669"/>
    <property type="project" value="UniProtKB-KW"/>
</dbReference>
<dbReference type="PANTHER" id="PTHR47371:SF3">
    <property type="entry name" value="PHOSPHOGLYCEROL TRANSFERASE I"/>
    <property type="match status" value="1"/>
</dbReference>
<dbReference type="InterPro" id="IPR050448">
    <property type="entry name" value="OpgB/LTA_synthase_biosynth"/>
</dbReference>
<dbReference type="Proteomes" id="UP000264693">
    <property type="component" value="Chromosome"/>
</dbReference>
<feature type="transmembrane region" description="Helical" evidence="9">
    <location>
        <begin position="137"/>
        <end position="159"/>
    </location>
</feature>
<reference evidence="14" key="1">
    <citation type="submission" date="2017-09" db="EMBL/GenBank/DDBJ databases">
        <title>Arcobacter canalis sp. nov., a new species isolated from a water canal contaminated with urban sewage.</title>
        <authorList>
            <person name="Perez-Cataluna A."/>
            <person name="Salas-Masso N."/>
            <person name="Figueras M.J."/>
        </authorList>
    </citation>
    <scope>NUCLEOTIDE SEQUENCE [LARGE SCALE GENOMIC DNA]</scope>
    <source>
        <strain evidence="14">CECT 7727</strain>
    </source>
</reference>
<feature type="active site" evidence="6">
    <location>
        <position position="326"/>
    </location>
</feature>
<dbReference type="InterPro" id="IPR012160">
    <property type="entry name" value="LtaS-like"/>
</dbReference>
<evidence type="ECO:0000313" key="11">
    <source>
        <dbReference type="EMBL" id="AXX87544.1"/>
    </source>
</evidence>
<dbReference type="PIRSF" id="PIRSF005091">
    <property type="entry name" value="Mmb_sulf_HI1246"/>
    <property type="match status" value="1"/>
</dbReference>
<name>A0A1T5C325_9BACT</name>
<evidence type="ECO:0000313" key="12">
    <source>
        <dbReference type="EMBL" id="PHO14489.1"/>
    </source>
</evidence>
<sequence length="635" mass="73233">MRIFKTLAIHYLIMIGILFIGRLCLFIMYFDNFSNHTDVNYWLTFIYGLRMDTISVSIILIIPLFMMTLLPKYASKFYESTLKYYFVITISCMIYIEVATFPFILEYDVRPNYLFVEYLVYPQEVFSMIFAEYKLELFFAVLLISIFIIGYLKLFKFYFKGLFDIHYIKRLALFLPLSILLFIGIRSSFGHRPANQSDAMYSSNRILNEITKNSLYSIGYAIYINKKNNNKALLKQYGNMPIDEALNRVQKRLNISSNNVKLPFSRVQPTNFHDVSSKNLVIFIQESLGAQFVEAVGGEKGITPNINRLSKEGILFTDLYSNGTRSVRGIAGCMAGNFAIPGKGVIKRNKSQRDFFTIASLLKPYGYHTSFIYGGESRFDNMRGWFLGNGFDEIIDQPRFNNPSFTGTWGVSDEDMVIRANNEFAKHYKNNQKFASVMFSTSNHSPFDFPNNKIELIDNVPKKSVKNAIKYADFAIGKFFELAKQESYYKDTVFVVVADHNIRVYGEDVIPVNMFHIPGFIISESVKPMKYDKITTQPDILATALDLIGIDLNFPILGHSIFSDKKQNLSFMQFHNSYALRVNDSIAIIQPGKKPVTYKYKNKHLLETVSDTELEQDALAFIITLDYLYQNKLYK</sequence>
<comment type="subcellular location">
    <subcellularLocation>
        <location evidence="1">Cell membrane</location>
        <topology evidence="1">Multi-pass membrane protein</topology>
    </subcellularLocation>
</comment>
<evidence type="ECO:0000256" key="6">
    <source>
        <dbReference type="PIRSR" id="PIRSR005091-1"/>
    </source>
</evidence>
<feature type="binding site" evidence="8">
    <location>
        <position position="499"/>
    </location>
    <ligand>
        <name>Mn(2+)</name>
        <dbReference type="ChEBI" id="CHEBI:29035"/>
    </ligand>
</feature>
<evidence type="ECO:0000256" key="1">
    <source>
        <dbReference type="ARBA" id="ARBA00004651"/>
    </source>
</evidence>
<reference evidence="12" key="2">
    <citation type="submission" date="2017-09" db="EMBL/GenBank/DDBJ databases">
        <authorList>
            <person name="Perez-Cataluna A."/>
            <person name="Figueras M.J."/>
            <person name="Salas-Masso N."/>
        </authorList>
    </citation>
    <scope>NUCLEOTIDE SEQUENCE</scope>
    <source>
        <strain evidence="12">CECT 7727</strain>
    </source>
</reference>
<keyword evidence="14" id="KW-1185">Reference proteome</keyword>
<feature type="transmembrane region" description="Helical" evidence="9">
    <location>
        <begin position="82"/>
        <end position="105"/>
    </location>
</feature>
<reference evidence="11 16" key="4">
    <citation type="submission" date="2018-08" db="EMBL/GenBank/DDBJ databases">
        <title>Complete genome of the Arcobacter marinus type strain JCM 15502.</title>
        <authorList>
            <person name="Miller W.G."/>
            <person name="Yee E."/>
            <person name="Huynh S."/>
            <person name="Parker C.T."/>
        </authorList>
    </citation>
    <scope>NUCLEOTIDE SEQUENCE [LARGE SCALE GENOMIC DNA]</scope>
    <source>
        <strain evidence="11 16">JCM 15502</strain>
    </source>
</reference>
<dbReference type="InterPro" id="IPR000917">
    <property type="entry name" value="Sulfatase_N"/>
</dbReference>
<gene>
    <name evidence="11" type="ORF">AMRN_1817</name>
    <name evidence="13" type="ORF">B0F89_1178</name>
    <name evidence="12" type="ORF">CPH92_11805</name>
</gene>
<feature type="binding site" evidence="8">
    <location>
        <position position="286"/>
    </location>
    <ligand>
        <name>Mn(2+)</name>
        <dbReference type="ChEBI" id="CHEBI:29035"/>
    </ligand>
</feature>
<evidence type="ECO:0000259" key="10">
    <source>
        <dbReference type="Pfam" id="PF00884"/>
    </source>
</evidence>
<dbReference type="Proteomes" id="UP000224740">
    <property type="component" value="Unassembled WGS sequence"/>
</dbReference>
<dbReference type="STRING" id="505249.SAMN06295997_1188"/>
<proteinExistence type="predicted"/>
<dbReference type="Pfam" id="PF00884">
    <property type="entry name" value="Sulfatase"/>
    <property type="match status" value="1"/>
</dbReference>
<keyword evidence="5 9" id="KW-0472">Membrane</keyword>
<evidence type="ECO:0000256" key="4">
    <source>
        <dbReference type="ARBA" id="ARBA00022989"/>
    </source>
</evidence>
<dbReference type="EMBL" id="NXAO01000054">
    <property type="protein sequence ID" value="PHO14489.1"/>
    <property type="molecule type" value="Genomic_DNA"/>
</dbReference>
<evidence type="ECO:0000256" key="7">
    <source>
        <dbReference type="PIRSR" id="PIRSR005091-2"/>
    </source>
</evidence>
<dbReference type="GO" id="GO:0005886">
    <property type="term" value="C:plasma membrane"/>
    <property type="evidence" value="ECO:0007669"/>
    <property type="project" value="UniProtKB-SubCell"/>
</dbReference>
<accession>A0A1T5C325</accession>
<keyword evidence="3 9" id="KW-0812">Transmembrane</keyword>
<feature type="domain" description="Sulfatase N-terminal" evidence="10">
    <location>
        <begin position="278"/>
        <end position="550"/>
    </location>
</feature>
<evidence type="ECO:0000313" key="13">
    <source>
        <dbReference type="EMBL" id="PPK60693.1"/>
    </source>
</evidence>
<dbReference type="KEGG" id="amar:AMRN_1817"/>
<feature type="transmembrane region" description="Helical" evidence="9">
    <location>
        <begin position="7"/>
        <end position="30"/>
    </location>
</feature>
<keyword evidence="7" id="KW-0479">Metal-binding</keyword>
<dbReference type="SUPFAM" id="SSF53649">
    <property type="entry name" value="Alkaline phosphatase-like"/>
    <property type="match status" value="1"/>
</dbReference>
<evidence type="ECO:0000313" key="16">
    <source>
        <dbReference type="Proteomes" id="UP000264693"/>
    </source>
</evidence>
<dbReference type="PANTHER" id="PTHR47371">
    <property type="entry name" value="LIPOTEICHOIC ACID SYNTHASE"/>
    <property type="match status" value="1"/>
</dbReference>
<dbReference type="Proteomes" id="UP000239861">
    <property type="component" value="Unassembled WGS sequence"/>
</dbReference>
<keyword evidence="7" id="KW-0464">Manganese</keyword>
<dbReference type="EMBL" id="CP032101">
    <property type="protein sequence ID" value="AXX87544.1"/>
    <property type="molecule type" value="Genomic_DNA"/>
</dbReference>
<keyword evidence="2" id="KW-1003">Cell membrane</keyword>
<protein>
    <submittedName>
        <fullName evidence="13">Phosphoglycerol transferase MdoB-like AlkP superfamily enzyme</fullName>
    </submittedName>
    <submittedName>
        <fullName evidence="11">Sulfatase</fullName>
    </submittedName>
</protein>
<evidence type="ECO:0000256" key="5">
    <source>
        <dbReference type="ARBA" id="ARBA00023136"/>
    </source>
</evidence>
<dbReference type="InterPro" id="IPR017850">
    <property type="entry name" value="Alkaline_phosphatase_core_sf"/>
</dbReference>
<dbReference type="Gene3D" id="3.40.720.10">
    <property type="entry name" value="Alkaline Phosphatase, subunit A"/>
    <property type="match status" value="1"/>
</dbReference>
<evidence type="ECO:0000256" key="2">
    <source>
        <dbReference type="ARBA" id="ARBA00022475"/>
    </source>
</evidence>
<dbReference type="AlphaFoldDB" id="A0A1T5C325"/>
<evidence type="ECO:0000313" key="15">
    <source>
        <dbReference type="Proteomes" id="UP000239861"/>
    </source>
</evidence>
<feature type="transmembrane region" description="Helical" evidence="9">
    <location>
        <begin position="42"/>
        <end position="70"/>
    </location>
</feature>
<dbReference type="EMBL" id="PTIW01000017">
    <property type="protein sequence ID" value="PPK60693.1"/>
    <property type="molecule type" value="Genomic_DNA"/>
</dbReference>
<dbReference type="CDD" id="cd16015">
    <property type="entry name" value="LTA_synthase"/>
    <property type="match status" value="1"/>
</dbReference>
<reference evidence="13 15" key="3">
    <citation type="submission" date="2018-02" db="EMBL/GenBank/DDBJ databases">
        <title>Subsurface microbial communities from deep shales in Ohio and West Virginia, USA.</title>
        <authorList>
            <person name="Wrighton K."/>
        </authorList>
    </citation>
    <scope>NUCLEOTIDE SEQUENCE [LARGE SCALE GENOMIC DNA]</scope>
    <source>
        <strain evidence="13 15">MARC-MIP3H16</strain>
    </source>
</reference>
<feature type="binding site" evidence="7">
    <location>
        <position position="444"/>
    </location>
    <ligand>
        <name>substrate</name>
    </ligand>
</feature>
<evidence type="ECO:0000256" key="9">
    <source>
        <dbReference type="SAM" id="Phobius"/>
    </source>
</evidence>
<dbReference type="Gene3D" id="3.30.1120.80">
    <property type="match status" value="1"/>
</dbReference>